<evidence type="ECO:0000313" key="2">
    <source>
        <dbReference type="EMBL" id="CAE8603768.1"/>
    </source>
</evidence>
<protein>
    <submittedName>
        <fullName evidence="2">Uncharacterized protein</fullName>
    </submittedName>
</protein>
<keyword evidence="1" id="KW-0812">Transmembrane</keyword>
<comment type="caution">
    <text evidence="2">The sequence shown here is derived from an EMBL/GenBank/DDBJ whole genome shotgun (WGS) entry which is preliminary data.</text>
</comment>
<feature type="non-terminal residue" evidence="2">
    <location>
        <position position="1"/>
    </location>
</feature>
<proteinExistence type="predicted"/>
<evidence type="ECO:0000313" key="3">
    <source>
        <dbReference type="Proteomes" id="UP000654075"/>
    </source>
</evidence>
<reference evidence="2" key="1">
    <citation type="submission" date="2021-02" db="EMBL/GenBank/DDBJ databases">
        <authorList>
            <person name="Dougan E. K."/>
            <person name="Rhodes N."/>
            <person name="Thang M."/>
            <person name="Chan C."/>
        </authorList>
    </citation>
    <scope>NUCLEOTIDE SEQUENCE</scope>
</reference>
<feature type="transmembrane region" description="Helical" evidence="1">
    <location>
        <begin position="77"/>
        <end position="102"/>
    </location>
</feature>
<keyword evidence="3" id="KW-1185">Reference proteome</keyword>
<dbReference type="AlphaFoldDB" id="A0A813EY57"/>
<sequence length="179" mass="20027">ATLFVQTSFEVGLCSFGVLRPWFLLVIALCNGWGMLDAFFRFPLVHDLDSFFGLKQVLLITVKMAGYSLGFHDISRFVGWFVLLILCNVFTLPILWLTALPIGDVASYHQKHDVVDEDLLLRLWRMTSSPTGRASVVARCKASVRQVSLNAVEAMPFLKPVAVRLDPSLARMMGSHRAV</sequence>
<keyword evidence="1" id="KW-1133">Transmembrane helix</keyword>
<dbReference type="Proteomes" id="UP000654075">
    <property type="component" value="Unassembled WGS sequence"/>
</dbReference>
<accession>A0A813EY57</accession>
<dbReference type="OMA" id="CAVEVTM"/>
<keyword evidence="1" id="KW-0472">Membrane</keyword>
<gene>
    <name evidence="2" type="ORF">PGLA1383_LOCUS21971</name>
</gene>
<feature type="transmembrane region" description="Helical" evidence="1">
    <location>
        <begin position="52"/>
        <end position="71"/>
    </location>
</feature>
<feature type="transmembrane region" description="Helical" evidence="1">
    <location>
        <begin position="22"/>
        <end position="40"/>
    </location>
</feature>
<dbReference type="OrthoDB" id="436045at2759"/>
<evidence type="ECO:0000256" key="1">
    <source>
        <dbReference type="SAM" id="Phobius"/>
    </source>
</evidence>
<dbReference type="EMBL" id="CAJNNV010015773">
    <property type="protein sequence ID" value="CAE8603768.1"/>
    <property type="molecule type" value="Genomic_DNA"/>
</dbReference>
<name>A0A813EY57_POLGL</name>
<organism evidence="2 3">
    <name type="scientific">Polarella glacialis</name>
    <name type="common">Dinoflagellate</name>
    <dbReference type="NCBI Taxonomy" id="89957"/>
    <lineage>
        <taxon>Eukaryota</taxon>
        <taxon>Sar</taxon>
        <taxon>Alveolata</taxon>
        <taxon>Dinophyceae</taxon>
        <taxon>Suessiales</taxon>
        <taxon>Suessiaceae</taxon>
        <taxon>Polarella</taxon>
    </lineage>
</organism>